<dbReference type="InterPro" id="IPR036812">
    <property type="entry name" value="NAD(P)_OxRdtase_dom_sf"/>
</dbReference>
<keyword evidence="3" id="KW-0560">Oxidoreductase</keyword>
<dbReference type="InterPro" id="IPR020471">
    <property type="entry name" value="AKR"/>
</dbReference>
<dbReference type="InterPro" id="IPR018170">
    <property type="entry name" value="Aldo/ket_reductase_CS"/>
</dbReference>
<evidence type="ECO:0000256" key="4">
    <source>
        <dbReference type="SAM" id="MobiDB-lite"/>
    </source>
</evidence>
<feature type="domain" description="NADP-dependent oxidoreductase" evidence="5">
    <location>
        <begin position="25"/>
        <end position="266"/>
    </location>
</feature>
<evidence type="ECO:0000256" key="1">
    <source>
        <dbReference type="ARBA" id="ARBA00007905"/>
    </source>
</evidence>
<reference evidence="6 7" key="1">
    <citation type="journal article" date="2019" name="Int. J. Syst. Evol. Microbiol.">
        <title>The Global Catalogue of Microorganisms (GCM) 10K type strain sequencing project: providing services to taxonomists for standard genome sequencing and annotation.</title>
        <authorList>
            <consortium name="The Broad Institute Genomics Platform"/>
            <consortium name="The Broad Institute Genome Sequencing Center for Infectious Disease"/>
            <person name="Wu L."/>
            <person name="Ma J."/>
        </authorList>
    </citation>
    <scope>NUCLEOTIDE SEQUENCE [LARGE SCALE GENOMIC DNA]</scope>
    <source>
        <strain evidence="6 7">JCM 16002</strain>
    </source>
</reference>
<dbReference type="PIRSF" id="PIRSF000097">
    <property type="entry name" value="AKR"/>
    <property type="match status" value="1"/>
</dbReference>
<feature type="region of interest" description="Disordered" evidence="4">
    <location>
        <begin position="264"/>
        <end position="283"/>
    </location>
</feature>
<protein>
    <submittedName>
        <fullName evidence="6">Aldo/keto reductase</fullName>
    </submittedName>
</protein>
<dbReference type="PROSITE" id="PS00798">
    <property type="entry name" value="ALDOKETO_REDUCTASE_1"/>
    <property type="match status" value="1"/>
</dbReference>
<accession>A0ABN2J004</accession>
<dbReference type="CDD" id="cd19071">
    <property type="entry name" value="AKR_AKR1-5-like"/>
    <property type="match status" value="1"/>
</dbReference>
<organism evidence="6 7">
    <name type="scientific">Dietzia cercidiphylli</name>
    <dbReference type="NCBI Taxonomy" id="498199"/>
    <lineage>
        <taxon>Bacteria</taxon>
        <taxon>Bacillati</taxon>
        <taxon>Actinomycetota</taxon>
        <taxon>Actinomycetes</taxon>
        <taxon>Mycobacteriales</taxon>
        <taxon>Dietziaceae</taxon>
        <taxon>Dietzia</taxon>
    </lineage>
</organism>
<evidence type="ECO:0000256" key="2">
    <source>
        <dbReference type="ARBA" id="ARBA00022857"/>
    </source>
</evidence>
<evidence type="ECO:0000313" key="6">
    <source>
        <dbReference type="EMBL" id="GAA1715256.1"/>
    </source>
</evidence>
<gene>
    <name evidence="6" type="ORF">GCM10009831_26130</name>
</gene>
<proteinExistence type="inferred from homology"/>
<keyword evidence="7" id="KW-1185">Reference proteome</keyword>
<dbReference type="PANTHER" id="PTHR43827:SF3">
    <property type="entry name" value="NADP-DEPENDENT OXIDOREDUCTASE DOMAIN-CONTAINING PROTEIN"/>
    <property type="match status" value="1"/>
</dbReference>
<evidence type="ECO:0000256" key="3">
    <source>
        <dbReference type="ARBA" id="ARBA00023002"/>
    </source>
</evidence>
<dbReference type="PANTHER" id="PTHR43827">
    <property type="entry name" value="2,5-DIKETO-D-GLUCONIC ACID REDUCTASE"/>
    <property type="match status" value="1"/>
</dbReference>
<dbReference type="PRINTS" id="PR00069">
    <property type="entry name" value="ALDKETRDTASE"/>
</dbReference>
<evidence type="ECO:0000259" key="5">
    <source>
        <dbReference type="Pfam" id="PF00248"/>
    </source>
</evidence>
<comment type="caution">
    <text evidence="6">The sequence shown here is derived from an EMBL/GenBank/DDBJ whole genome shotgun (WGS) entry which is preliminary data.</text>
</comment>
<name>A0ABN2J004_9ACTN</name>
<sequence length="283" mass="30793">MGRMTDSTPQIPLIDLGDGRAIPQLGFGTYQVPPADTEKVVSDALEAGYRHLDTAQMYGNEDGVGRAIAASGIPRDELWLTTKLNNSFHEPAAARDSAERSLEALGGRIDLFLVHWPLAMHGDVARVWEAMEGIRADFAVDSIGVSNFTPANLARLSDAGLSTPSVNQIESNPYFVNDEVRAACADRGIAVEAWSPLAQGAVFGDPQLTALAEQVDRSVSQVVLRWVLQRGDIVFPKSSSPERMRQNLDVFDFELNDEQMASISALHNGTRSGPDPDTFDWRG</sequence>
<dbReference type="SUPFAM" id="SSF51430">
    <property type="entry name" value="NAD(P)-linked oxidoreductase"/>
    <property type="match status" value="1"/>
</dbReference>
<dbReference type="Proteomes" id="UP001500383">
    <property type="component" value="Unassembled WGS sequence"/>
</dbReference>
<dbReference type="EMBL" id="BAAAQG010000013">
    <property type="protein sequence ID" value="GAA1715256.1"/>
    <property type="molecule type" value="Genomic_DNA"/>
</dbReference>
<dbReference type="Pfam" id="PF00248">
    <property type="entry name" value="Aldo_ket_red"/>
    <property type="match status" value="1"/>
</dbReference>
<dbReference type="Gene3D" id="3.20.20.100">
    <property type="entry name" value="NADP-dependent oxidoreductase domain"/>
    <property type="match status" value="1"/>
</dbReference>
<comment type="similarity">
    <text evidence="1">Belongs to the aldo/keto reductase family.</text>
</comment>
<evidence type="ECO:0000313" key="7">
    <source>
        <dbReference type="Proteomes" id="UP001500383"/>
    </source>
</evidence>
<keyword evidence="2" id="KW-0521">NADP</keyword>
<dbReference type="InterPro" id="IPR023210">
    <property type="entry name" value="NADP_OxRdtase_dom"/>
</dbReference>